<evidence type="ECO:0000256" key="1">
    <source>
        <dbReference type="SAM" id="MobiDB-lite"/>
    </source>
</evidence>
<protein>
    <recommendedName>
        <fullName evidence="4">DUF4034 domain-containing protein</fullName>
    </recommendedName>
</protein>
<gene>
    <name evidence="2" type="ORF">GCM10010406_07780</name>
</gene>
<evidence type="ECO:0000313" key="2">
    <source>
        <dbReference type="EMBL" id="GAA2474215.1"/>
    </source>
</evidence>
<dbReference type="RefSeq" id="WP_344381674.1">
    <property type="nucleotide sequence ID" value="NZ_BAAATA010000003.1"/>
</dbReference>
<evidence type="ECO:0000313" key="3">
    <source>
        <dbReference type="Proteomes" id="UP001501358"/>
    </source>
</evidence>
<keyword evidence="3" id="KW-1185">Reference proteome</keyword>
<comment type="caution">
    <text evidence="2">The sequence shown here is derived from an EMBL/GenBank/DDBJ whole genome shotgun (WGS) entry which is preliminary data.</text>
</comment>
<name>A0ABN3KXV1_9ACTN</name>
<proteinExistence type="predicted"/>
<feature type="compositionally biased region" description="Basic and acidic residues" evidence="1">
    <location>
        <begin position="1"/>
        <end position="10"/>
    </location>
</feature>
<dbReference type="Proteomes" id="UP001501358">
    <property type="component" value="Unassembled WGS sequence"/>
</dbReference>
<accession>A0ABN3KXV1</accession>
<organism evidence="2 3">
    <name type="scientific">Streptomyces thermolineatus</name>
    <dbReference type="NCBI Taxonomy" id="44033"/>
    <lineage>
        <taxon>Bacteria</taxon>
        <taxon>Bacillati</taxon>
        <taxon>Actinomycetota</taxon>
        <taxon>Actinomycetes</taxon>
        <taxon>Kitasatosporales</taxon>
        <taxon>Streptomycetaceae</taxon>
        <taxon>Streptomyces</taxon>
    </lineage>
</organism>
<sequence>MALRTDRSENRGGGARTGAGAGSALRGRLGSLWPRVDPDQGDPDLARLRAAAEAADWPALLDGLSAVEDGPDRTWLIAVVTDRRGMQEWLPAAVVARPESALPLLVSGARLVSWAWEARTGARARDVSAEQFKVFHQRLRDAEEQLYEVAEREPGWLAPWYFLQISGRGLQVGPETALARFEAAVRRCPDHLGSHQQRLQQLCRKWGGSHEEMHAFARSSMLSSAPGSPLGTLVATAHLEEWLDRCDGEGDAAAGRYMHRPDVVAQLHEAAEHSVLHPDYPWPRSWAGNFNTFAMAFALAGEKAAASRMFKILGGTVTEFPWQYAGGMPSMVFRAWRARSRTWSRS</sequence>
<feature type="region of interest" description="Disordered" evidence="1">
    <location>
        <begin position="1"/>
        <end position="26"/>
    </location>
</feature>
<evidence type="ECO:0008006" key="4">
    <source>
        <dbReference type="Google" id="ProtNLM"/>
    </source>
</evidence>
<dbReference type="EMBL" id="BAAATA010000003">
    <property type="protein sequence ID" value="GAA2474215.1"/>
    <property type="molecule type" value="Genomic_DNA"/>
</dbReference>
<reference evidence="2 3" key="1">
    <citation type="journal article" date="2019" name="Int. J. Syst. Evol. Microbiol.">
        <title>The Global Catalogue of Microorganisms (GCM) 10K type strain sequencing project: providing services to taxonomists for standard genome sequencing and annotation.</title>
        <authorList>
            <consortium name="The Broad Institute Genomics Platform"/>
            <consortium name="The Broad Institute Genome Sequencing Center for Infectious Disease"/>
            <person name="Wu L."/>
            <person name="Ma J."/>
        </authorList>
    </citation>
    <scope>NUCLEOTIDE SEQUENCE [LARGE SCALE GENOMIC DNA]</scope>
    <source>
        <strain evidence="2 3">JCM 6307</strain>
    </source>
</reference>
<feature type="compositionally biased region" description="Gly residues" evidence="1">
    <location>
        <begin position="11"/>
        <end position="21"/>
    </location>
</feature>